<dbReference type="SUPFAM" id="SSF50729">
    <property type="entry name" value="PH domain-like"/>
    <property type="match status" value="1"/>
</dbReference>
<dbReference type="GO" id="GO:0005783">
    <property type="term" value="C:endoplasmic reticulum"/>
    <property type="evidence" value="ECO:0007669"/>
    <property type="project" value="UniProtKB-SubCell"/>
</dbReference>
<dbReference type="InterPro" id="IPR011993">
    <property type="entry name" value="PH-like_dom_sf"/>
</dbReference>
<reference evidence="5" key="1">
    <citation type="submission" date="2018-02" db="EMBL/GenBank/DDBJ databases">
        <title>Rhizophora mucronata_Transcriptome.</title>
        <authorList>
            <person name="Meera S.P."/>
            <person name="Sreeshan A."/>
            <person name="Augustine A."/>
        </authorList>
    </citation>
    <scope>NUCLEOTIDE SEQUENCE</scope>
    <source>
        <tissue evidence="5">Leaf</tissue>
    </source>
</reference>
<dbReference type="Pfam" id="PF01852">
    <property type="entry name" value="START"/>
    <property type="match status" value="1"/>
</dbReference>
<accession>A0A2P2KVY0</accession>
<dbReference type="InterPro" id="IPR002913">
    <property type="entry name" value="START_lipid-bd_dom"/>
</dbReference>
<comment type="subcellular location">
    <subcellularLocation>
        <location evidence="1">Endoplasmic reticulum</location>
    </subcellularLocation>
</comment>
<dbReference type="Gene3D" id="2.30.29.30">
    <property type="entry name" value="Pleckstrin-homology domain (PH domain)/Phosphotyrosine-binding domain (PTB)"/>
    <property type="match status" value="1"/>
</dbReference>
<dbReference type="CDD" id="cd00177">
    <property type="entry name" value="START"/>
    <property type="match status" value="1"/>
</dbReference>
<keyword evidence="2" id="KW-0256">Endoplasmic reticulum</keyword>
<dbReference type="PROSITE" id="PS50848">
    <property type="entry name" value="START"/>
    <property type="match status" value="1"/>
</dbReference>
<evidence type="ECO:0000259" key="4">
    <source>
        <dbReference type="PROSITE" id="PS50848"/>
    </source>
</evidence>
<dbReference type="CDD" id="cd00821">
    <property type="entry name" value="PH"/>
    <property type="match status" value="1"/>
</dbReference>
<dbReference type="PANTHER" id="PTHR12136">
    <property type="entry name" value="ENHANCED DISEASE RESISTANCE-RELATED"/>
    <property type="match status" value="1"/>
</dbReference>
<dbReference type="InterPro" id="IPR045096">
    <property type="entry name" value="EDR2-like"/>
</dbReference>
<proteinExistence type="predicted"/>
<sequence>METSLAMVVGGESEEGMEGWLYLIRSNRIGLQYSRKRYFVLQDHVLKCFKSIPASNDECPVRSAIIDSCIRVTDNGRESIHRKEFFIFTLYNTSNHNDQLKLGASSPEEVARWIHFFKEAALKGGSNFVGCSKSCWQSFRLSGSSRVRSIDWTLCSFGHSDPVTDVVAPSSWTIFGCHNGLRLFKEARDRDSHGKWDDHPAIMAVGVVDGTSEAIFQTLMSLGPSRSEWDFCFYKGNVVEHLDGHTDIIHKQLYGNWLPWGMNRRDFLLRRYWRREDDGTYGNNAVQEEHLDF</sequence>
<protein>
    <submittedName>
        <fullName evidence="5">Protein ENHANCED DISEASE RESISTANCE 2 isoform X2</fullName>
    </submittedName>
</protein>
<dbReference type="AlphaFoldDB" id="A0A2P2KVY0"/>
<dbReference type="PROSITE" id="PS50003">
    <property type="entry name" value="PH_DOMAIN"/>
    <property type="match status" value="1"/>
</dbReference>
<dbReference type="EMBL" id="GGEC01029388">
    <property type="protein sequence ID" value="MBX09872.1"/>
    <property type="molecule type" value="Transcribed_RNA"/>
</dbReference>
<feature type="domain" description="START" evidence="4">
    <location>
        <begin position="172"/>
        <end position="281"/>
    </location>
</feature>
<dbReference type="InterPro" id="IPR001849">
    <property type="entry name" value="PH_domain"/>
</dbReference>
<evidence type="ECO:0000256" key="2">
    <source>
        <dbReference type="ARBA" id="ARBA00022824"/>
    </source>
</evidence>
<dbReference type="SMART" id="SM00233">
    <property type="entry name" value="PH"/>
    <property type="match status" value="1"/>
</dbReference>
<dbReference type="Pfam" id="PF00169">
    <property type="entry name" value="PH"/>
    <property type="match status" value="1"/>
</dbReference>
<dbReference type="Gene3D" id="3.30.530.20">
    <property type="match status" value="1"/>
</dbReference>
<dbReference type="PANTHER" id="PTHR12136:SF41">
    <property type="entry name" value="PLECKSTRIN HOMOLOGY (PH) AND LIPID-BINDING START DOMAINS-CONTAINING PROTEIN"/>
    <property type="match status" value="1"/>
</dbReference>
<name>A0A2P2KVY0_RHIMU</name>
<dbReference type="InterPro" id="IPR023393">
    <property type="entry name" value="START-like_dom_sf"/>
</dbReference>
<feature type="domain" description="PH" evidence="3">
    <location>
        <begin position="14"/>
        <end position="122"/>
    </location>
</feature>
<evidence type="ECO:0000256" key="1">
    <source>
        <dbReference type="ARBA" id="ARBA00004240"/>
    </source>
</evidence>
<dbReference type="GO" id="GO:0008289">
    <property type="term" value="F:lipid binding"/>
    <property type="evidence" value="ECO:0007669"/>
    <property type="project" value="InterPro"/>
</dbReference>
<evidence type="ECO:0000313" key="5">
    <source>
        <dbReference type="EMBL" id="MBX09872.1"/>
    </source>
</evidence>
<dbReference type="SUPFAM" id="SSF55961">
    <property type="entry name" value="Bet v1-like"/>
    <property type="match status" value="1"/>
</dbReference>
<organism evidence="5">
    <name type="scientific">Rhizophora mucronata</name>
    <name type="common">Asiatic mangrove</name>
    <dbReference type="NCBI Taxonomy" id="61149"/>
    <lineage>
        <taxon>Eukaryota</taxon>
        <taxon>Viridiplantae</taxon>
        <taxon>Streptophyta</taxon>
        <taxon>Embryophyta</taxon>
        <taxon>Tracheophyta</taxon>
        <taxon>Spermatophyta</taxon>
        <taxon>Magnoliopsida</taxon>
        <taxon>eudicotyledons</taxon>
        <taxon>Gunneridae</taxon>
        <taxon>Pentapetalae</taxon>
        <taxon>rosids</taxon>
        <taxon>fabids</taxon>
        <taxon>Malpighiales</taxon>
        <taxon>Rhizophoraceae</taxon>
        <taxon>Rhizophora</taxon>
    </lineage>
</organism>
<evidence type="ECO:0000259" key="3">
    <source>
        <dbReference type="PROSITE" id="PS50003"/>
    </source>
</evidence>